<evidence type="ECO:0000256" key="3">
    <source>
        <dbReference type="ARBA" id="ARBA00022833"/>
    </source>
</evidence>
<dbReference type="EMBL" id="VKGK01000020">
    <property type="protein sequence ID" value="TRY13390.1"/>
    <property type="molecule type" value="Genomic_DNA"/>
</dbReference>
<keyword evidence="7" id="KW-1185">Reference proteome</keyword>
<evidence type="ECO:0000313" key="6">
    <source>
        <dbReference type="EMBL" id="TRY13390.1"/>
    </source>
</evidence>
<dbReference type="InterPro" id="IPR006913">
    <property type="entry name" value="CENP-V/GFA"/>
</dbReference>
<sequence>MNDENKITNGGCLCGAVRYEVKGPLRDIVNCHCSMCQKLHGNFGPHTKARKVNIKITNNEGLAWYKTSEIAQRGFCKECGSSLFWEPFNLDATGIIAGSLDGTTGLKTMGHIFVGEKPDFYEITDDNPQFIHSSDGQLVNDYK</sequence>
<evidence type="ECO:0000256" key="2">
    <source>
        <dbReference type="ARBA" id="ARBA00022723"/>
    </source>
</evidence>
<dbReference type="PANTHER" id="PTHR33337">
    <property type="entry name" value="GFA DOMAIN-CONTAINING PROTEIN"/>
    <property type="match status" value="1"/>
</dbReference>
<dbReference type="InterPro" id="IPR011057">
    <property type="entry name" value="Mss4-like_sf"/>
</dbReference>
<accession>A0A553JLW3</accession>
<evidence type="ECO:0000256" key="1">
    <source>
        <dbReference type="ARBA" id="ARBA00005495"/>
    </source>
</evidence>
<keyword evidence="3" id="KW-0862">Zinc</keyword>
<organism evidence="6 7">
    <name type="scientific">Shewanella hanedai</name>
    <name type="common">Alteromonas hanedai</name>
    <dbReference type="NCBI Taxonomy" id="25"/>
    <lineage>
        <taxon>Bacteria</taxon>
        <taxon>Pseudomonadati</taxon>
        <taxon>Pseudomonadota</taxon>
        <taxon>Gammaproteobacteria</taxon>
        <taxon>Alteromonadales</taxon>
        <taxon>Shewanellaceae</taxon>
        <taxon>Shewanella</taxon>
    </lineage>
</organism>
<dbReference type="GO" id="GO:0046872">
    <property type="term" value="F:metal ion binding"/>
    <property type="evidence" value="ECO:0007669"/>
    <property type="project" value="UniProtKB-KW"/>
</dbReference>
<dbReference type="Gene3D" id="3.90.1590.10">
    <property type="entry name" value="glutathione-dependent formaldehyde- activating enzyme (gfa)"/>
    <property type="match status" value="1"/>
</dbReference>
<dbReference type="GO" id="GO:0016846">
    <property type="term" value="F:carbon-sulfur lyase activity"/>
    <property type="evidence" value="ECO:0007669"/>
    <property type="project" value="InterPro"/>
</dbReference>
<evidence type="ECO:0000256" key="4">
    <source>
        <dbReference type="ARBA" id="ARBA00023239"/>
    </source>
</evidence>
<keyword evidence="4" id="KW-0456">Lyase</keyword>
<dbReference type="PROSITE" id="PS51891">
    <property type="entry name" value="CENP_V_GFA"/>
    <property type="match status" value="1"/>
</dbReference>
<dbReference type="OrthoDB" id="4188830at2"/>
<protein>
    <submittedName>
        <fullName evidence="6">GFA family protein</fullName>
    </submittedName>
</protein>
<gene>
    <name evidence="6" type="ORF">FN961_16235</name>
</gene>
<evidence type="ECO:0000313" key="7">
    <source>
        <dbReference type="Proteomes" id="UP000318126"/>
    </source>
</evidence>
<evidence type="ECO:0000259" key="5">
    <source>
        <dbReference type="PROSITE" id="PS51891"/>
    </source>
</evidence>
<comment type="caution">
    <text evidence="6">The sequence shown here is derived from an EMBL/GenBank/DDBJ whole genome shotgun (WGS) entry which is preliminary data.</text>
</comment>
<proteinExistence type="inferred from homology"/>
<dbReference type="RefSeq" id="WP_144041228.1">
    <property type="nucleotide sequence ID" value="NZ_BMPL01000032.1"/>
</dbReference>
<dbReference type="Proteomes" id="UP000318126">
    <property type="component" value="Unassembled WGS sequence"/>
</dbReference>
<dbReference type="Pfam" id="PF04828">
    <property type="entry name" value="GFA"/>
    <property type="match status" value="1"/>
</dbReference>
<dbReference type="PANTHER" id="PTHR33337:SF40">
    <property type="entry name" value="CENP-V_GFA DOMAIN-CONTAINING PROTEIN-RELATED"/>
    <property type="match status" value="1"/>
</dbReference>
<dbReference type="AlphaFoldDB" id="A0A553JLW3"/>
<name>A0A553JLW3_SHEHA</name>
<dbReference type="SUPFAM" id="SSF51316">
    <property type="entry name" value="Mss4-like"/>
    <property type="match status" value="1"/>
</dbReference>
<reference evidence="7" key="1">
    <citation type="submission" date="2019-07" db="EMBL/GenBank/DDBJ databases">
        <title>Shewanella sp. YLB-08 draft genomic sequence.</title>
        <authorList>
            <person name="Yu L."/>
        </authorList>
    </citation>
    <scope>NUCLEOTIDE SEQUENCE [LARGE SCALE GENOMIC DNA]</scope>
    <source>
        <strain evidence="7">JCM 20706</strain>
    </source>
</reference>
<feature type="domain" description="CENP-V/GFA" evidence="5">
    <location>
        <begin position="8"/>
        <end position="122"/>
    </location>
</feature>
<keyword evidence="2" id="KW-0479">Metal-binding</keyword>
<comment type="similarity">
    <text evidence="1">Belongs to the Gfa family.</text>
</comment>